<dbReference type="KEGG" id="sus:Acid_7783"/>
<dbReference type="InterPro" id="IPR012902">
    <property type="entry name" value="N_methyl_site"/>
</dbReference>
<sequence length="236" mass="25779" precursor="true">MRKHPQAGITLMELMISVVLLSLLSLGLMFALRIGLNAYSKTQSRLMDNRRVAGAQRILEEELEGLVPVVALCNAGATGGGAKAPFFQGQPDTMRLVSTFSLDGAWRGMPQILEIFVIPGKDGKGVRLVVNEIPYTGPLGAGRFCIGLHQYLPASPSPKSFVLADQLAFCRFSYLDDMPDGRPRVWAPVFAGANWPKAVRVEMAPLTPDPARLQPISLTAPIRIHRGPEITYDDNR</sequence>
<dbReference type="InParanoid" id="Q01NT9"/>
<organism evidence="1">
    <name type="scientific">Solibacter usitatus (strain Ellin6076)</name>
    <dbReference type="NCBI Taxonomy" id="234267"/>
    <lineage>
        <taxon>Bacteria</taxon>
        <taxon>Pseudomonadati</taxon>
        <taxon>Acidobacteriota</taxon>
        <taxon>Terriglobia</taxon>
        <taxon>Bryobacterales</taxon>
        <taxon>Solibacteraceae</taxon>
        <taxon>Candidatus Solibacter</taxon>
    </lineage>
</organism>
<name>Q01NT9_SOLUE</name>
<protein>
    <recommendedName>
        <fullName evidence="2">Prepilin-type N-terminal cleavage/methylation domain-containing protein</fullName>
    </recommendedName>
</protein>
<dbReference type="AlphaFoldDB" id="Q01NT9"/>
<evidence type="ECO:0008006" key="2">
    <source>
        <dbReference type="Google" id="ProtNLM"/>
    </source>
</evidence>
<gene>
    <name evidence="1" type="ordered locus">Acid_7783</name>
</gene>
<accession>Q01NT9</accession>
<evidence type="ECO:0000313" key="1">
    <source>
        <dbReference type="EMBL" id="ABJ88681.1"/>
    </source>
</evidence>
<dbReference type="HOGENOM" id="CLU_1174814_0_0_0"/>
<dbReference type="OrthoDB" id="129193at2"/>
<dbReference type="EMBL" id="CP000473">
    <property type="protein sequence ID" value="ABJ88681.1"/>
    <property type="molecule type" value="Genomic_DNA"/>
</dbReference>
<dbReference type="Pfam" id="PF07963">
    <property type="entry name" value="N_methyl"/>
    <property type="match status" value="1"/>
</dbReference>
<proteinExistence type="predicted"/>
<dbReference type="STRING" id="234267.Acid_7783"/>
<reference evidence="1" key="1">
    <citation type="submission" date="2006-10" db="EMBL/GenBank/DDBJ databases">
        <title>Complete sequence of Solibacter usitatus Ellin6076.</title>
        <authorList>
            <consortium name="US DOE Joint Genome Institute"/>
            <person name="Copeland A."/>
            <person name="Lucas S."/>
            <person name="Lapidus A."/>
            <person name="Barry K."/>
            <person name="Detter J.C."/>
            <person name="Glavina del Rio T."/>
            <person name="Hammon N."/>
            <person name="Israni S."/>
            <person name="Dalin E."/>
            <person name="Tice H."/>
            <person name="Pitluck S."/>
            <person name="Thompson L.S."/>
            <person name="Brettin T."/>
            <person name="Bruce D."/>
            <person name="Han C."/>
            <person name="Tapia R."/>
            <person name="Gilna P."/>
            <person name="Schmutz J."/>
            <person name="Larimer F."/>
            <person name="Land M."/>
            <person name="Hauser L."/>
            <person name="Kyrpides N."/>
            <person name="Mikhailova N."/>
            <person name="Janssen P.H."/>
            <person name="Kuske C.R."/>
            <person name="Richardson P."/>
        </authorList>
    </citation>
    <scope>NUCLEOTIDE SEQUENCE</scope>
    <source>
        <strain evidence="1">Ellin6076</strain>
    </source>
</reference>